<sequence>MKFPQPKFRRGETGLTRNSPAATFSAAFEALYIRYKARKKYAACQVEKLALEEMINIGAQAT</sequence>
<dbReference type="Proteomes" id="UP000310200">
    <property type="component" value="Unassembled WGS sequence"/>
</dbReference>
<name>A0A4S2L2E0_9HYME</name>
<accession>A0A4S2L2E0</accession>
<evidence type="ECO:0000313" key="2">
    <source>
        <dbReference type="Proteomes" id="UP000310200"/>
    </source>
</evidence>
<gene>
    <name evidence="1" type="ORF">DBV15_09555</name>
</gene>
<protein>
    <submittedName>
        <fullName evidence="1">Uncharacterized protein</fullName>
    </submittedName>
</protein>
<dbReference type="AlphaFoldDB" id="A0A4S2L2E0"/>
<proteinExistence type="predicted"/>
<dbReference type="EMBL" id="QBLH01000348">
    <property type="protein sequence ID" value="TGZ56316.1"/>
    <property type="molecule type" value="Genomic_DNA"/>
</dbReference>
<keyword evidence="2" id="KW-1185">Reference proteome</keyword>
<organism evidence="1 2">
    <name type="scientific">Temnothorax longispinosus</name>
    <dbReference type="NCBI Taxonomy" id="300112"/>
    <lineage>
        <taxon>Eukaryota</taxon>
        <taxon>Metazoa</taxon>
        <taxon>Ecdysozoa</taxon>
        <taxon>Arthropoda</taxon>
        <taxon>Hexapoda</taxon>
        <taxon>Insecta</taxon>
        <taxon>Pterygota</taxon>
        <taxon>Neoptera</taxon>
        <taxon>Endopterygota</taxon>
        <taxon>Hymenoptera</taxon>
        <taxon>Apocrita</taxon>
        <taxon>Aculeata</taxon>
        <taxon>Formicoidea</taxon>
        <taxon>Formicidae</taxon>
        <taxon>Myrmicinae</taxon>
        <taxon>Temnothorax</taxon>
    </lineage>
</organism>
<evidence type="ECO:0000313" key="1">
    <source>
        <dbReference type="EMBL" id="TGZ56316.1"/>
    </source>
</evidence>
<reference evidence="1 2" key="1">
    <citation type="journal article" date="2019" name="Philos. Trans. R. Soc. Lond., B, Biol. Sci.">
        <title>Ant behaviour and brain gene expression of defending hosts depend on the ecological success of the intruding social parasite.</title>
        <authorList>
            <person name="Kaur R."/>
            <person name="Stoldt M."/>
            <person name="Jongepier E."/>
            <person name="Feldmeyer B."/>
            <person name="Menzel F."/>
            <person name="Bornberg-Bauer E."/>
            <person name="Foitzik S."/>
        </authorList>
    </citation>
    <scope>NUCLEOTIDE SEQUENCE [LARGE SCALE GENOMIC DNA]</scope>
    <source>
        <tissue evidence="1">Whole body</tissue>
    </source>
</reference>
<comment type="caution">
    <text evidence="1">The sequence shown here is derived from an EMBL/GenBank/DDBJ whole genome shotgun (WGS) entry which is preliminary data.</text>
</comment>